<evidence type="ECO:0000259" key="1">
    <source>
        <dbReference type="Pfam" id="PF11823"/>
    </source>
</evidence>
<feature type="domain" description="Putative Se/S carrier protein-like" evidence="1">
    <location>
        <begin position="4"/>
        <end position="72"/>
    </location>
</feature>
<accession>A0A926F6M4</accession>
<gene>
    <name evidence="2" type="ORF">H8706_02235</name>
</gene>
<dbReference type="AlphaFoldDB" id="A0A926F6M4"/>
<protein>
    <submittedName>
        <fullName evidence="2">DUF3343 domain-containing protein</fullName>
    </submittedName>
</protein>
<proteinExistence type="predicted"/>
<dbReference type="Pfam" id="PF11823">
    <property type="entry name" value="Se_S_carrier"/>
    <property type="match status" value="1"/>
</dbReference>
<dbReference type="InterPro" id="IPR021778">
    <property type="entry name" value="Se/S_carrier-like"/>
</dbReference>
<keyword evidence="3" id="KW-1185">Reference proteome</keyword>
<dbReference type="EMBL" id="JACRTE010000002">
    <property type="protein sequence ID" value="MBC8595691.1"/>
    <property type="molecule type" value="Genomic_DNA"/>
</dbReference>
<dbReference type="Proteomes" id="UP000647416">
    <property type="component" value="Unassembled WGS sequence"/>
</dbReference>
<name>A0A926F6M4_9FIRM</name>
<dbReference type="RefSeq" id="WP_262431339.1">
    <property type="nucleotide sequence ID" value="NZ_JACRTE010000002.1"/>
</dbReference>
<sequence>MRKILVVFASETSAAQIKKYLFEEHKIISKILPTPENIAVSGCGFSLSADFADIDVIRETVKLARVSSKGIFDAETFEKI</sequence>
<reference evidence="2" key="1">
    <citation type="submission" date="2020-08" db="EMBL/GenBank/DDBJ databases">
        <title>Genome public.</title>
        <authorList>
            <person name="Liu C."/>
            <person name="Sun Q."/>
        </authorList>
    </citation>
    <scope>NUCLEOTIDE SEQUENCE</scope>
    <source>
        <strain evidence="2">NSJ-50</strain>
    </source>
</reference>
<evidence type="ECO:0000313" key="2">
    <source>
        <dbReference type="EMBL" id="MBC8595691.1"/>
    </source>
</evidence>
<comment type="caution">
    <text evidence="2">The sequence shown here is derived from an EMBL/GenBank/DDBJ whole genome shotgun (WGS) entry which is preliminary data.</text>
</comment>
<organism evidence="2 3">
    <name type="scientific">Qingrenia yutianensis</name>
    <dbReference type="NCBI Taxonomy" id="2763676"/>
    <lineage>
        <taxon>Bacteria</taxon>
        <taxon>Bacillati</taxon>
        <taxon>Bacillota</taxon>
        <taxon>Clostridia</taxon>
        <taxon>Eubacteriales</taxon>
        <taxon>Oscillospiraceae</taxon>
        <taxon>Qingrenia</taxon>
    </lineage>
</organism>
<evidence type="ECO:0000313" key="3">
    <source>
        <dbReference type="Proteomes" id="UP000647416"/>
    </source>
</evidence>